<sequence>MKGKVAGLLFLAVLFCMIQGSYGDGNTDIEKILGSGMDKWSISGVKYSTNIENGNLVLSTDSTGYVTLSGKEFYDVPAEYTFMFYLKPAKPYASSISVSVGCAELPDKSKQAFSASVSATSEAEVINYSCNVQPQTAKPINGKIYFQAVSDISLNWPEELRKNIEYQIASAPKIQEKLHTLRLTVGKDKFSVYVDGRFVARIPVGKDIQKKGTVNVVMYYGTKLLSMQAKKIEDIDERFFPVELTGFVNNSIITKGASLAKGQIDILKQSLKKQKIPFVLPISDEKGNDHLDIGPSWTRFGAIKGYIAANFGTFGGRWISADRIDPVRFCMYVPYARYKALHIIGTFDGETNNVPVITAQFYRPNAGHPMNFSGTVPVYSAKPKNIQSYPVKLKNGQTINLFHIIIPIDPGKMDWFSDLSRVGLELTKEVKPYRAYPDPLEYSWHSAGLPSGVHVYAATLESVETDIDLQPEAVGHVWTSPAKPGYSIILANRTNSPRTVNLTITTSDYDGIDKSVQKQTVNLPAKKDVNIKVPLNPKRYGLHYLSVICTSGNETYSCSRNFAYLHPDTRERGNWSEGKGPIFGYWNWSGAHDTPDFKTELIVMAQAGAETNLSTYRKASPEIRELAEKLGYVSYKAFDGAVIYVNSFAYANAKYYDPTKPEETQKWLIEELKKYMVEKSPINKPEYILFFPEPGIGPITYGIWPTHYGEPDYKFSEEEEKSFQMQLEKFLLGARAVRKQWPDVKILLPHGDPHYTAIFLRRSSEARELIDGIGLDLPGFERTPEQQINQVVLNRLYPVLQDVKKYKPNPYLVVVEGTCISSADYDTSYEDQANIATRNFLVLIGYGINNHESSNAPFDCANYWGENHYGGGYCTRLPLAMPKLAYVSYATLTRHINRCNFIRYVPTGSTSTYCQEYRHYKTGKLVYVLWTIRGKRPVSVNVSQGQTLQVYDINDNPIILKEKNGSVNFVIGQSPVYLEGLENEISFVLGEPDHSDSQPSKFSKKIANLSDNWKIFNGRDSEYENTNRLQIERFPGKMNIYPLKVDKKYGARALALKLEKQDIDRKVMPYYTILLPEKPVFIPGKSSYIGIWVHASSDWGRIVYSLRDAKGEKWISVGTKDDWNSDDIRTMSSFCFDGWRYLRFQVPSNSPYDCYRERGTSWWGSYGGDGILDLPLTLEKIIIERRSSVIYGNQLVPAKDDDVVFGDLYAEYENSFDMTEKAVSISRLRMPIPQQIPELKNPILKLDETGVLPPVKLLKVEDPEQMPDGTRCHVFFEEYENVKGYDIWASAYPDGRGAIKIASGITKSGSLIQGLRPDSDFYLFVVYTDKDGKQSHPSKPLKIRLKNKFLYQ</sequence>
<evidence type="ECO:0000313" key="2">
    <source>
        <dbReference type="EMBL" id="OQB71920.1"/>
    </source>
</evidence>
<gene>
    <name evidence="2" type="ORF">BWX89_01587</name>
</gene>
<reference evidence="2" key="1">
    <citation type="submission" date="2017-02" db="EMBL/GenBank/DDBJ databases">
        <title>Delving into the versatile metabolic prowess of the omnipresent phylum Bacteroidetes.</title>
        <authorList>
            <person name="Nobu M.K."/>
            <person name="Mei R."/>
            <person name="Narihiro T."/>
            <person name="Kuroda K."/>
            <person name="Liu W.-T."/>
        </authorList>
    </citation>
    <scope>NUCLEOTIDE SEQUENCE</scope>
    <source>
        <strain evidence="2">ADurb.Bin131</strain>
    </source>
</reference>
<evidence type="ECO:0008006" key="3">
    <source>
        <dbReference type="Google" id="ProtNLM"/>
    </source>
</evidence>
<comment type="caution">
    <text evidence="2">The sequence shown here is derived from an EMBL/GenBank/DDBJ whole genome shotgun (WGS) entry which is preliminary data.</text>
</comment>
<protein>
    <recommendedName>
        <fullName evidence="3">Glycoside hydrolase family 42 N-terminal domain-containing protein</fullName>
    </recommendedName>
</protein>
<keyword evidence="1" id="KW-0732">Signal</keyword>
<dbReference type="Proteomes" id="UP000485562">
    <property type="component" value="Unassembled WGS sequence"/>
</dbReference>
<feature type="chain" id="PRO_5011963323" description="Glycoside hydrolase family 42 N-terminal domain-containing protein" evidence="1">
    <location>
        <begin position="24"/>
        <end position="1352"/>
    </location>
</feature>
<accession>A0A1V6C4Y6</accession>
<organism evidence="2">
    <name type="scientific">candidate division TA06 bacterium ADurb.Bin131</name>
    <dbReference type="NCBI Taxonomy" id="1852827"/>
    <lineage>
        <taxon>Bacteria</taxon>
        <taxon>Bacteria division TA06</taxon>
    </lineage>
</organism>
<proteinExistence type="predicted"/>
<dbReference type="EMBL" id="MWDQ01000147">
    <property type="protein sequence ID" value="OQB71920.1"/>
    <property type="molecule type" value="Genomic_DNA"/>
</dbReference>
<name>A0A1V6C4Y6_UNCT6</name>
<evidence type="ECO:0000256" key="1">
    <source>
        <dbReference type="SAM" id="SignalP"/>
    </source>
</evidence>
<feature type="signal peptide" evidence="1">
    <location>
        <begin position="1"/>
        <end position="23"/>
    </location>
</feature>